<reference evidence="3" key="1">
    <citation type="journal article" date="2023" name="G3 (Bethesda)">
        <title>Whole genome assembly and annotation of the endangered Caribbean coral Acropora cervicornis.</title>
        <authorList>
            <person name="Selwyn J.D."/>
            <person name="Vollmer S.V."/>
        </authorList>
    </citation>
    <scope>NUCLEOTIDE SEQUENCE</scope>
    <source>
        <strain evidence="3">K2</strain>
    </source>
</reference>
<dbReference type="InterPro" id="IPR050509">
    <property type="entry name" value="CoA-transferase_III"/>
</dbReference>
<name>A0AAD9Q1B3_ACRCE</name>
<evidence type="ECO:0000313" key="3">
    <source>
        <dbReference type="EMBL" id="KAK2552927.1"/>
    </source>
</evidence>
<dbReference type="GO" id="GO:0003824">
    <property type="term" value="F:catalytic activity"/>
    <property type="evidence" value="ECO:0007669"/>
    <property type="project" value="InterPro"/>
</dbReference>
<dbReference type="Gene3D" id="3.40.50.10540">
    <property type="entry name" value="Crotonobetainyl-coa:carnitine coa-transferase, domain 1"/>
    <property type="match status" value="2"/>
</dbReference>
<comment type="similarity">
    <text evidence="1">Belongs to the CoA-transferase III family.</text>
</comment>
<dbReference type="InterPro" id="IPR003673">
    <property type="entry name" value="CoA-Trfase_fam_III"/>
</dbReference>
<organism evidence="3 4">
    <name type="scientific">Acropora cervicornis</name>
    <name type="common">Staghorn coral</name>
    <dbReference type="NCBI Taxonomy" id="6130"/>
    <lineage>
        <taxon>Eukaryota</taxon>
        <taxon>Metazoa</taxon>
        <taxon>Cnidaria</taxon>
        <taxon>Anthozoa</taxon>
        <taxon>Hexacorallia</taxon>
        <taxon>Scleractinia</taxon>
        <taxon>Astrocoeniina</taxon>
        <taxon>Acroporidae</taxon>
        <taxon>Acropora</taxon>
    </lineage>
</organism>
<dbReference type="InterPro" id="IPR044855">
    <property type="entry name" value="CoA-Trfase_III_dom3_sf"/>
</dbReference>
<dbReference type="PANTHER" id="PTHR48228:SF5">
    <property type="entry name" value="ALPHA-METHYLACYL-COA RACEMASE"/>
    <property type="match status" value="1"/>
</dbReference>
<protein>
    <submittedName>
        <fullName evidence="3">Alpha-methylacyl-CoA racemase</fullName>
    </submittedName>
</protein>
<dbReference type="EMBL" id="JARQWQ010000082">
    <property type="protein sequence ID" value="KAK2552927.1"/>
    <property type="molecule type" value="Genomic_DNA"/>
</dbReference>
<dbReference type="PANTHER" id="PTHR48228">
    <property type="entry name" value="SUCCINYL-COA--D-CITRAMALATE COA-TRANSFERASE"/>
    <property type="match status" value="1"/>
</dbReference>
<evidence type="ECO:0000313" key="4">
    <source>
        <dbReference type="Proteomes" id="UP001249851"/>
    </source>
</evidence>
<dbReference type="InterPro" id="IPR023606">
    <property type="entry name" value="CoA-Trfase_III_dom_1_sf"/>
</dbReference>
<gene>
    <name evidence="3" type="ORF">P5673_025880</name>
</gene>
<keyword evidence="4" id="KW-1185">Reference proteome</keyword>
<proteinExistence type="inferred from homology"/>
<dbReference type="SUPFAM" id="SSF89796">
    <property type="entry name" value="CoA-transferase family III (CaiB/BaiF)"/>
    <property type="match status" value="1"/>
</dbReference>
<evidence type="ECO:0000256" key="2">
    <source>
        <dbReference type="SAM" id="MobiDB-lite"/>
    </source>
</evidence>
<dbReference type="Proteomes" id="UP001249851">
    <property type="component" value="Unassembled WGS sequence"/>
</dbReference>
<dbReference type="Gene3D" id="3.30.1540.10">
    <property type="entry name" value="formyl-coa transferase, domain 3"/>
    <property type="match status" value="1"/>
</dbReference>
<evidence type="ECO:0000256" key="1">
    <source>
        <dbReference type="ARBA" id="ARBA00008383"/>
    </source>
</evidence>
<accession>A0AAD9Q1B3</accession>
<reference evidence="3" key="2">
    <citation type="journal article" date="2023" name="Science">
        <title>Genomic signatures of disease resistance in endangered staghorn corals.</title>
        <authorList>
            <person name="Vollmer S.V."/>
            <person name="Selwyn J.D."/>
            <person name="Despard B.A."/>
            <person name="Roesel C.L."/>
        </authorList>
    </citation>
    <scope>NUCLEOTIDE SEQUENCE</scope>
    <source>
        <strain evidence="3">K2</strain>
    </source>
</reference>
<dbReference type="AlphaFoldDB" id="A0AAD9Q1B3"/>
<dbReference type="Pfam" id="PF02515">
    <property type="entry name" value="CoA_transf_3"/>
    <property type="match status" value="1"/>
</dbReference>
<sequence>MGPTKKCVTCARVVGIITKMAVLSGVRVLEFAGLAPSPFAGMVLADFGAVVTRVDKVRTLPINDVDRLARGKKSICIDLKNTRGKEIVRKLCLKSDVLIEPFRPGVMEKLGLGPEIVLKDNPRLIYARLTGYGQTGSHAQKGGHDINYVALSGLLSKLGRHNEKPTPPLNLLADFAGGGMMCVLGILLALLERSKSGKGQVVDVSMVEGMSYVGSFIYKSLSSLGFMWPNPDERGSNLLDTGAPFYDTYETSDGKFMAVGAIEPKFYKQFLKGLGLEGKLPHQADLHEWPTAKEQISSIFLAKTQSDWCKIFKDLDACVEPVLSTDEAPLHRHNQERNAFAFNNGAYEPNPVPKLSRTPGSCQPKPLPQMGEHTVEILQQSGYSPNEITELVNEGIVECPDMKSSL</sequence>
<comment type="caution">
    <text evidence="3">The sequence shown here is derived from an EMBL/GenBank/DDBJ whole genome shotgun (WGS) entry which is preliminary data.</text>
</comment>
<feature type="region of interest" description="Disordered" evidence="2">
    <location>
        <begin position="350"/>
        <end position="369"/>
    </location>
</feature>